<evidence type="ECO:0000313" key="6">
    <source>
        <dbReference type="EnsemblMetazoa" id="CLYHEMP019610.1"/>
    </source>
</evidence>
<dbReference type="CDD" id="cd00173">
    <property type="entry name" value="SH2"/>
    <property type="match status" value="1"/>
</dbReference>
<dbReference type="Pfam" id="PF00169">
    <property type="entry name" value="PH"/>
    <property type="match status" value="1"/>
</dbReference>
<organism evidence="6 7">
    <name type="scientific">Clytia hemisphaerica</name>
    <dbReference type="NCBI Taxonomy" id="252671"/>
    <lineage>
        <taxon>Eukaryota</taxon>
        <taxon>Metazoa</taxon>
        <taxon>Cnidaria</taxon>
        <taxon>Hydrozoa</taxon>
        <taxon>Hydroidolina</taxon>
        <taxon>Leptothecata</taxon>
        <taxon>Obeliida</taxon>
        <taxon>Clytiidae</taxon>
        <taxon>Clytia</taxon>
    </lineage>
</organism>
<keyword evidence="1 2" id="KW-0727">SH2 domain</keyword>
<keyword evidence="7" id="KW-1185">Reference proteome</keyword>
<dbReference type="SUPFAM" id="SSF55550">
    <property type="entry name" value="SH2 domain"/>
    <property type="match status" value="1"/>
</dbReference>
<dbReference type="SUPFAM" id="SSF50729">
    <property type="entry name" value="PH domain-like"/>
    <property type="match status" value="1"/>
</dbReference>
<dbReference type="Gene3D" id="2.30.29.30">
    <property type="entry name" value="Pleckstrin-homology domain (PH domain)/Phosphotyrosine-binding domain (PTB)"/>
    <property type="match status" value="1"/>
</dbReference>
<evidence type="ECO:0008006" key="8">
    <source>
        <dbReference type="Google" id="ProtNLM"/>
    </source>
</evidence>
<dbReference type="Proteomes" id="UP000594262">
    <property type="component" value="Unplaced"/>
</dbReference>
<dbReference type="InterPro" id="IPR035848">
    <property type="entry name" value="SH3BP2"/>
</dbReference>
<dbReference type="AlphaFoldDB" id="A0A7M5X948"/>
<accession>A0A7M5X948</accession>
<dbReference type="GO" id="GO:0007165">
    <property type="term" value="P:signal transduction"/>
    <property type="evidence" value="ECO:0007669"/>
    <property type="project" value="InterPro"/>
</dbReference>
<dbReference type="InterPro" id="IPR001849">
    <property type="entry name" value="PH_domain"/>
</dbReference>
<feature type="region of interest" description="Disordered" evidence="3">
    <location>
        <begin position="239"/>
        <end position="275"/>
    </location>
</feature>
<proteinExistence type="predicted"/>
<feature type="region of interest" description="Disordered" evidence="3">
    <location>
        <begin position="281"/>
        <end position="300"/>
    </location>
</feature>
<dbReference type="EnsemblMetazoa" id="CLYHEMT019610.1">
    <property type="protein sequence ID" value="CLYHEMP019610.1"/>
    <property type="gene ID" value="CLYHEMG019610"/>
</dbReference>
<dbReference type="Gene3D" id="3.30.505.10">
    <property type="entry name" value="SH2 domain"/>
    <property type="match status" value="1"/>
</dbReference>
<feature type="domain" description="SH2" evidence="4">
    <location>
        <begin position="324"/>
        <end position="417"/>
    </location>
</feature>
<protein>
    <recommendedName>
        <fullName evidence="8">SH2 domain-containing protein</fullName>
    </recommendedName>
</protein>
<dbReference type="SMART" id="SM00252">
    <property type="entry name" value="SH2"/>
    <property type="match status" value="1"/>
</dbReference>
<dbReference type="GO" id="GO:0017124">
    <property type="term" value="F:SH3 domain binding"/>
    <property type="evidence" value="ECO:0007669"/>
    <property type="project" value="TreeGrafter"/>
</dbReference>
<evidence type="ECO:0000259" key="4">
    <source>
        <dbReference type="PROSITE" id="PS50001"/>
    </source>
</evidence>
<evidence type="ECO:0000256" key="3">
    <source>
        <dbReference type="SAM" id="MobiDB-lite"/>
    </source>
</evidence>
<dbReference type="OrthoDB" id="5974593at2759"/>
<dbReference type="PANTHER" id="PTHR15126">
    <property type="entry name" value="SH3-BINDING"/>
    <property type="match status" value="1"/>
</dbReference>
<evidence type="ECO:0000313" key="7">
    <source>
        <dbReference type="Proteomes" id="UP000594262"/>
    </source>
</evidence>
<dbReference type="Pfam" id="PF00017">
    <property type="entry name" value="SH2"/>
    <property type="match status" value="1"/>
</dbReference>
<dbReference type="InterPro" id="IPR036860">
    <property type="entry name" value="SH2_dom_sf"/>
</dbReference>
<dbReference type="PANTHER" id="PTHR15126:SF4">
    <property type="entry name" value="SH3 DOMAIN-BINDING PROTEIN 2"/>
    <property type="match status" value="1"/>
</dbReference>
<evidence type="ECO:0000256" key="1">
    <source>
        <dbReference type="ARBA" id="ARBA00022999"/>
    </source>
</evidence>
<reference evidence="6" key="1">
    <citation type="submission" date="2021-01" db="UniProtKB">
        <authorList>
            <consortium name="EnsemblMetazoa"/>
        </authorList>
    </citation>
    <scope>IDENTIFICATION</scope>
</reference>
<dbReference type="SMART" id="SM00233">
    <property type="entry name" value="PH"/>
    <property type="match status" value="1"/>
</dbReference>
<evidence type="ECO:0000259" key="5">
    <source>
        <dbReference type="PROSITE" id="PS50003"/>
    </source>
</evidence>
<feature type="domain" description="PH" evidence="5">
    <location>
        <begin position="18"/>
        <end position="125"/>
    </location>
</feature>
<feature type="region of interest" description="Disordered" evidence="3">
    <location>
        <begin position="192"/>
        <end position="215"/>
    </location>
</feature>
<dbReference type="PROSITE" id="PS50001">
    <property type="entry name" value="SH2"/>
    <property type="match status" value="1"/>
</dbReference>
<dbReference type="EnsemblMetazoa" id="CLYHEMT019610.2">
    <property type="protein sequence ID" value="CLYHEMP019610.2"/>
    <property type="gene ID" value="CLYHEMG019610"/>
</dbReference>
<name>A0A7M5X948_9CNID</name>
<dbReference type="InterPro" id="IPR000980">
    <property type="entry name" value="SH2"/>
</dbReference>
<evidence type="ECO:0000256" key="2">
    <source>
        <dbReference type="PROSITE-ProRule" id="PRU00191"/>
    </source>
</evidence>
<dbReference type="InterPro" id="IPR011993">
    <property type="entry name" value="PH-like_dom_sf"/>
</dbReference>
<dbReference type="PROSITE" id="PS50003">
    <property type="entry name" value="PH_DOMAIN"/>
    <property type="match status" value="1"/>
</dbReference>
<sequence length="418" mass="47779">MKMEKKRDFSVKELLSWGAVHSGYLSKVEKKSSFATTKKPVQRFCVIFNGELFIFAEKTSSIPLCNFILSNYCVELFAEPGRAQTLTQSYYINLQCENNTTQHQFVCPTYWEAEKWLNIIKNEMASYYPNGEKINGESYDYAQTKPTDISFSNPEKYDEKITNELFTGTSNTFDDHGILPDSNKSFRGPTCRLTPAVFRPSSPKLSKSPERSTPLSTFPIIESDHYKSPTVKEACACPIPPPRPEHTKKQMHSLAPHNEAEQSKKQTHSQGRRYEVSEIDAEAVGSPSRLPNGIKGPPTLPPRVLPQAPPDNRMSDATILPTNVYRWNMKRENAIELLKAKNVIGTYLIRKNSDERHVLTIYTAEKQSCRHFIIFQKNGQQFLASEPEPKFTKIGDLIRYYMKNNLPTCKIRLKQPYS</sequence>